<name>A0AAV6W068_9LAMI</name>
<dbReference type="InterPro" id="IPR058922">
    <property type="entry name" value="WHD_DRP"/>
</dbReference>
<dbReference type="Gene3D" id="3.40.50.300">
    <property type="entry name" value="P-loop containing nucleotide triphosphate hydrolases"/>
    <property type="match status" value="1"/>
</dbReference>
<dbReference type="SUPFAM" id="SSF52540">
    <property type="entry name" value="P-loop containing nucleoside triphosphate hydrolases"/>
    <property type="match status" value="1"/>
</dbReference>
<evidence type="ECO:0000259" key="12">
    <source>
        <dbReference type="Pfam" id="PF23559"/>
    </source>
</evidence>
<dbReference type="GO" id="GO:0043531">
    <property type="term" value="F:ADP binding"/>
    <property type="evidence" value="ECO:0007669"/>
    <property type="project" value="InterPro"/>
</dbReference>
<sequence length="910" mass="104009">MAAYAALVNVMHIIEQIQLHPSPPISLDQKQVQSLTENITFLQEFLEVYPHDGSQEAYDLEGRIRDATHAAEDLIESHIVDRIHGGSTSSYQNLWKVIKDIVDRIRCGSTSSHGENSNDLYQDLGQVIKDIDFIKKEVVEIKAKKEIQDDKLHRQYSMPSVGSWRTSAPASENIMVGVDDILNEILERLTGHQSKRLLIPIVGMGGIGKTTLARNVYAKPIIKEYFDICAWVTVSQDYNLQEILLEILLSSKKDESSRETLRGMSEEELGEKIYKTLSGRRYLIVMDDMWSIEVWDKLKFFFPDNNNRSRIMITTRQSNLSFHLIGSHGFRMKLLDDDKSWNLLCKNVFGEEGCPRELEKIGKKIAETCKGLPLSIAVIGGLLAKSERTPPYWKYIAENLNPIVNLEDGAHCLKILSLSYDNLPVHLKPCFLYMGVFPEDMAIPVSRLVKLWVAEGFLKPISEKCLEEVAEDYLKHLIDRNLISVHRRGSSGKIKSCKIHDLLRDLCLREAQKEKFFCVPREHSPNMLQSINTERCIVVHSSTWRYDEYSRQLRSLICDFQGYTPPHTCILLRVLQGDDMSSYIQETSKDVNFGTDIFQLVNLRYLALTVGPHLNPKLTSSMGLLWNLQTLIIKGGISHRLAVAPSEIWMMPHLRHVMLEKLYLPDPPSVEEEKPVFVLRNLQTLSEVINFRCGEDVVKRIPNIKKLKVVYSNRFDEGSRRYRTYNFSRLHKLETLACGSFSMRGSYLSRNLTFPHSLRKLTLWGTSLGWEEMSSKVGSLPLLQVLKLDIISCEGPEWKPVEGQFCSLKYLQIQSCDDLEYWTADETNFPLLEQLVLVDLTELKEVPSGIGDIPTLRSIELTYCDSAVNSAKKIADEQEELGNLDLQVQVVLKNKILESLQTRNFKLGKN</sequence>
<evidence type="ECO:0000256" key="6">
    <source>
        <dbReference type="ARBA" id="ARBA00022667"/>
    </source>
</evidence>
<dbReference type="Gene3D" id="1.20.5.4130">
    <property type="match status" value="1"/>
</dbReference>
<keyword evidence="10" id="KW-0067">ATP-binding</keyword>
<dbReference type="AlphaFoldDB" id="A0AAV6W068"/>
<dbReference type="GO" id="GO:0009626">
    <property type="term" value="P:plant-type hypersensitive response"/>
    <property type="evidence" value="ECO:0007669"/>
    <property type="project" value="UniProtKB-KW"/>
</dbReference>
<dbReference type="Gene3D" id="1.10.10.10">
    <property type="entry name" value="Winged helix-like DNA-binding domain superfamily/Winged helix DNA-binding domain"/>
    <property type="match status" value="1"/>
</dbReference>
<evidence type="ECO:0000256" key="5">
    <source>
        <dbReference type="ARBA" id="ARBA00022614"/>
    </source>
</evidence>
<dbReference type="GO" id="GO:0005737">
    <property type="term" value="C:cytoplasm"/>
    <property type="evidence" value="ECO:0007669"/>
    <property type="project" value="UniProtKB-SubCell"/>
</dbReference>
<dbReference type="FunFam" id="3.40.50.300:FF:001091">
    <property type="entry name" value="Probable disease resistance protein At1g61300"/>
    <property type="match status" value="1"/>
</dbReference>
<evidence type="ECO:0000256" key="3">
    <source>
        <dbReference type="ARBA" id="ARBA00008894"/>
    </source>
</evidence>
<dbReference type="InterPro" id="IPR044974">
    <property type="entry name" value="Disease_R_plants"/>
</dbReference>
<dbReference type="InterPro" id="IPR042197">
    <property type="entry name" value="Apaf_helical"/>
</dbReference>
<evidence type="ECO:0000256" key="8">
    <source>
        <dbReference type="ARBA" id="ARBA00022741"/>
    </source>
</evidence>
<evidence type="ECO:0000256" key="2">
    <source>
        <dbReference type="ARBA" id="ARBA00004496"/>
    </source>
</evidence>
<keyword evidence="4" id="KW-0963">Cytoplasm</keyword>
<gene>
    <name evidence="14" type="ORF">BUALT_BualtUnG0018800</name>
</gene>
<keyword evidence="15" id="KW-1185">Reference proteome</keyword>
<dbReference type="Gene3D" id="3.80.10.10">
    <property type="entry name" value="Ribonuclease Inhibitor"/>
    <property type="match status" value="1"/>
</dbReference>
<dbReference type="PANTHER" id="PTHR23155:SF1152">
    <property type="entry name" value="AAA+ ATPASE DOMAIN-CONTAINING PROTEIN"/>
    <property type="match status" value="1"/>
</dbReference>
<dbReference type="GO" id="GO:0051607">
    <property type="term" value="P:defense response to virus"/>
    <property type="evidence" value="ECO:0007669"/>
    <property type="project" value="UniProtKB-ARBA"/>
</dbReference>
<dbReference type="Pfam" id="PF00931">
    <property type="entry name" value="NB-ARC"/>
    <property type="match status" value="1"/>
</dbReference>
<dbReference type="SUPFAM" id="SSF52047">
    <property type="entry name" value="RNI-like"/>
    <property type="match status" value="1"/>
</dbReference>
<feature type="domain" description="NB-ARC" evidence="11">
    <location>
        <begin position="180"/>
        <end position="351"/>
    </location>
</feature>
<proteinExistence type="inferred from homology"/>
<comment type="similarity">
    <text evidence="3">Belongs to the disease resistance NB-LRR family.</text>
</comment>
<keyword evidence="5" id="KW-0433">Leucine-rich repeat</keyword>
<comment type="function">
    <text evidence="1">Confers resistance to late blight (Phytophthora infestans) races carrying the avirulence gene Avr1. Resistance proteins guard the plant against pathogens that contain an appropriate avirulence protein via an indirect interaction with this avirulence protein. That triggers a defense system including the hypersensitive response, which restricts the pathogen growth.</text>
</comment>
<keyword evidence="9" id="KW-0611">Plant defense</keyword>
<dbReference type="InterPro" id="IPR036388">
    <property type="entry name" value="WH-like_DNA-bd_sf"/>
</dbReference>
<evidence type="ECO:0000259" key="13">
    <source>
        <dbReference type="Pfam" id="PF23598"/>
    </source>
</evidence>
<keyword evidence="7" id="KW-0677">Repeat</keyword>
<protein>
    <submittedName>
        <fullName evidence="14">Uncharacterized protein</fullName>
    </submittedName>
</protein>
<organism evidence="14 15">
    <name type="scientific">Buddleja alternifolia</name>
    <dbReference type="NCBI Taxonomy" id="168488"/>
    <lineage>
        <taxon>Eukaryota</taxon>
        <taxon>Viridiplantae</taxon>
        <taxon>Streptophyta</taxon>
        <taxon>Embryophyta</taxon>
        <taxon>Tracheophyta</taxon>
        <taxon>Spermatophyta</taxon>
        <taxon>Magnoliopsida</taxon>
        <taxon>eudicotyledons</taxon>
        <taxon>Gunneridae</taxon>
        <taxon>Pentapetalae</taxon>
        <taxon>asterids</taxon>
        <taxon>lamiids</taxon>
        <taxon>Lamiales</taxon>
        <taxon>Scrophulariaceae</taxon>
        <taxon>Buddlejeae</taxon>
        <taxon>Buddleja</taxon>
    </lineage>
</organism>
<keyword evidence="6" id="KW-0381">Hypersensitive response</keyword>
<comment type="caution">
    <text evidence="14">The sequence shown here is derived from an EMBL/GenBank/DDBJ whole genome shotgun (WGS) entry which is preliminary data.</text>
</comment>
<keyword evidence="8" id="KW-0547">Nucleotide-binding</keyword>
<dbReference type="Proteomes" id="UP000826271">
    <property type="component" value="Unassembled WGS sequence"/>
</dbReference>
<dbReference type="Pfam" id="PF23559">
    <property type="entry name" value="WHD_DRP"/>
    <property type="match status" value="1"/>
</dbReference>
<reference evidence="14" key="1">
    <citation type="submission" date="2019-10" db="EMBL/GenBank/DDBJ databases">
        <authorList>
            <person name="Zhang R."/>
            <person name="Pan Y."/>
            <person name="Wang J."/>
            <person name="Ma R."/>
            <person name="Yu S."/>
        </authorList>
    </citation>
    <scope>NUCLEOTIDE SEQUENCE</scope>
    <source>
        <strain evidence="14">LA-IB0</strain>
        <tissue evidence="14">Leaf</tissue>
    </source>
</reference>
<evidence type="ECO:0000256" key="9">
    <source>
        <dbReference type="ARBA" id="ARBA00022821"/>
    </source>
</evidence>
<feature type="domain" description="Disease resistance R13L4/SHOC-2-like LRR" evidence="13">
    <location>
        <begin position="553"/>
        <end position="885"/>
    </location>
</feature>
<accession>A0AAV6W068</accession>
<dbReference type="InterPro" id="IPR027417">
    <property type="entry name" value="P-loop_NTPase"/>
</dbReference>
<evidence type="ECO:0000313" key="14">
    <source>
        <dbReference type="EMBL" id="KAG8362968.1"/>
    </source>
</evidence>
<evidence type="ECO:0000256" key="7">
    <source>
        <dbReference type="ARBA" id="ARBA00022737"/>
    </source>
</evidence>
<dbReference type="EMBL" id="WHWC01000144">
    <property type="protein sequence ID" value="KAG8362968.1"/>
    <property type="molecule type" value="Genomic_DNA"/>
</dbReference>
<evidence type="ECO:0000259" key="11">
    <source>
        <dbReference type="Pfam" id="PF00931"/>
    </source>
</evidence>
<dbReference type="InterPro" id="IPR055414">
    <property type="entry name" value="LRR_R13L4/SHOC2-like"/>
</dbReference>
<dbReference type="FunFam" id="1.10.10.10:FF:000322">
    <property type="entry name" value="Probable disease resistance protein At1g63360"/>
    <property type="match status" value="1"/>
</dbReference>
<evidence type="ECO:0000256" key="10">
    <source>
        <dbReference type="ARBA" id="ARBA00022840"/>
    </source>
</evidence>
<dbReference type="PRINTS" id="PR00364">
    <property type="entry name" value="DISEASERSIST"/>
</dbReference>
<evidence type="ECO:0000256" key="4">
    <source>
        <dbReference type="ARBA" id="ARBA00022490"/>
    </source>
</evidence>
<dbReference type="PANTHER" id="PTHR23155">
    <property type="entry name" value="DISEASE RESISTANCE PROTEIN RP"/>
    <property type="match status" value="1"/>
</dbReference>
<dbReference type="InterPro" id="IPR032675">
    <property type="entry name" value="LRR_dom_sf"/>
</dbReference>
<comment type="subcellular location">
    <subcellularLocation>
        <location evidence="2">Cytoplasm</location>
    </subcellularLocation>
</comment>
<dbReference type="InterPro" id="IPR002182">
    <property type="entry name" value="NB-ARC"/>
</dbReference>
<dbReference type="Gene3D" id="1.10.8.430">
    <property type="entry name" value="Helical domain of apoptotic protease-activating factors"/>
    <property type="match status" value="1"/>
</dbReference>
<evidence type="ECO:0000256" key="1">
    <source>
        <dbReference type="ARBA" id="ARBA00002074"/>
    </source>
</evidence>
<dbReference type="Pfam" id="PF23598">
    <property type="entry name" value="LRR_14"/>
    <property type="match status" value="1"/>
</dbReference>
<dbReference type="GO" id="GO:0005524">
    <property type="term" value="F:ATP binding"/>
    <property type="evidence" value="ECO:0007669"/>
    <property type="project" value="UniProtKB-KW"/>
</dbReference>
<feature type="domain" description="Disease resistance protein winged helix" evidence="12">
    <location>
        <begin position="436"/>
        <end position="507"/>
    </location>
</feature>
<evidence type="ECO:0000313" key="15">
    <source>
        <dbReference type="Proteomes" id="UP000826271"/>
    </source>
</evidence>